<evidence type="ECO:0000256" key="2">
    <source>
        <dbReference type="ARBA" id="ARBA00004496"/>
    </source>
</evidence>
<dbReference type="InterPro" id="IPR001347">
    <property type="entry name" value="SIS_dom"/>
</dbReference>
<keyword evidence="7 10" id="KW-0808">Transferase</keyword>
<evidence type="ECO:0000256" key="6">
    <source>
        <dbReference type="ARBA" id="ARBA00022576"/>
    </source>
</evidence>
<feature type="domain" description="SIS" evidence="12">
    <location>
        <begin position="455"/>
        <end position="598"/>
    </location>
</feature>
<dbReference type="GO" id="GO:0005829">
    <property type="term" value="C:cytosol"/>
    <property type="evidence" value="ECO:0007669"/>
    <property type="project" value="TreeGrafter"/>
</dbReference>
<dbReference type="Pfam" id="PF13522">
    <property type="entry name" value="GATase_6"/>
    <property type="match status" value="1"/>
</dbReference>
<keyword evidence="8" id="KW-0677">Repeat</keyword>
<dbReference type="PROSITE" id="PS51278">
    <property type="entry name" value="GATASE_TYPE_2"/>
    <property type="match status" value="1"/>
</dbReference>
<sequence length="608" mass="67688">MCGIVGYAGKEQADEFLLAGLKRLEYRGYDSAGIATLGDECVNVIKCKGSLDELEDCMETDNTAGEIGIGHTRWATHGVPADCNAHPHQGCEDRFALVHNGIIENYQKLKQDLLERGHKFDSETDTEVLAHLLEEEHESDVLQAMRSMREKIEGSYALAVVDREDSGGIYVLRQASPLVIGEGEDANFLASDIPALLEYTKDFYVLEDGDMAVIDEDEIDIYPGNGQAVEERYFHADWDAEMVEKQGYEHFMLKEIHEQPTVARRFLSDRLKQEEVKMPELEEIWQEDFEKVMITACGTAYYSGQVGRHIIEELARLPVDVEIASELRYKQNFIDEDTLVIVVSQSGETADTLAALEVAQKKGAKILALTNTASSSIARQSDAVVDIMAGPEIAVASTKAYLAMLLGFYLLGLKLAELRGTLSQSELSDYRREILKLPDRIESTLHRTEPQCQKLAETIVDYDSIFFIGRNLDYSLALEGALKLKEISYIHAESYPAGELKHGTLALVEEGVPVFALMTRGKLARKTLSNVEEVKARGGRVIAVASSQLMEERAEDEFYELIKLPVSNELWAGVIAVIPLQLTAYYAAKELDCSIDKPRNLAKSVTVE</sequence>
<gene>
    <name evidence="10" type="primary">glmS</name>
    <name evidence="13" type="ORF">SAMN04488692_10122</name>
</gene>
<evidence type="ECO:0000256" key="10">
    <source>
        <dbReference type="HAMAP-Rule" id="MF_00164"/>
    </source>
</evidence>
<dbReference type="CDD" id="cd05008">
    <property type="entry name" value="SIS_GlmS_GlmD_1"/>
    <property type="match status" value="1"/>
</dbReference>
<dbReference type="InterPro" id="IPR005855">
    <property type="entry name" value="GFAT"/>
</dbReference>
<dbReference type="GO" id="GO:0005975">
    <property type="term" value="P:carbohydrate metabolic process"/>
    <property type="evidence" value="ECO:0007669"/>
    <property type="project" value="UniProtKB-UniRule"/>
</dbReference>
<dbReference type="SUPFAM" id="SSF53697">
    <property type="entry name" value="SIS domain"/>
    <property type="match status" value="1"/>
</dbReference>
<name>A0A1G9GX77_9FIRM</name>
<dbReference type="GO" id="GO:0097367">
    <property type="term" value="F:carbohydrate derivative binding"/>
    <property type="evidence" value="ECO:0007669"/>
    <property type="project" value="InterPro"/>
</dbReference>
<dbReference type="Pfam" id="PF01380">
    <property type="entry name" value="SIS"/>
    <property type="match status" value="2"/>
</dbReference>
<comment type="subcellular location">
    <subcellularLocation>
        <location evidence="2 10">Cytoplasm</location>
    </subcellularLocation>
</comment>
<feature type="initiator methionine" description="Removed" evidence="10">
    <location>
        <position position="1"/>
    </location>
</feature>
<dbReference type="EC" id="2.6.1.16" evidence="3 10"/>
<dbReference type="InterPro" id="IPR046348">
    <property type="entry name" value="SIS_dom_sf"/>
</dbReference>
<evidence type="ECO:0000259" key="12">
    <source>
        <dbReference type="PROSITE" id="PS51464"/>
    </source>
</evidence>
<keyword evidence="6 10" id="KW-0032">Aminotransferase</keyword>
<dbReference type="GO" id="GO:0006487">
    <property type="term" value="P:protein N-linked glycosylation"/>
    <property type="evidence" value="ECO:0007669"/>
    <property type="project" value="TreeGrafter"/>
</dbReference>
<dbReference type="Gene3D" id="3.40.50.10490">
    <property type="entry name" value="Glucose-6-phosphate isomerase like protein, domain 1"/>
    <property type="match status" value="2"/>
</dbReference>
<evidence type="ECO:0000256" key="4">
    <source>
        <dbReference type="ARBA" id="ARBA00016090"/>
    </source>
</evidence>
<dbReference type="SUPFAM" id="SSF56235">
    <property type="entry name" value="N-terminal nucleophile aminohydrolases (Ntn hydrolases)"/>
    <property type="match status" value="1"/>
</dbReference>
<reference evidence="13 14" key="1">
    <citation type="submission" date="2016-10" db="EMBL/GenBank/DDBJ databases">
        <authorList>
            <person name="de Groot N.N."/>
        </authorList>
    </citation>
    <scope>NUCLEOTIDE SEQUENCE [LARGE SCALE GENOMIC DNA]</scope>
    <source>
        <strain evidence="13 14">SLAS-1</strain>
    </source>
</reference>
<dbReference type="OrthoDB" id="106547at2"/>
<dbReference type="PANTHER" id="PTHR10937">
    <property type="entry name" value="GLUCOSAMINE--FRUCTOSE-6-PHOSPHATE AMINOTRANSFERASE, ISOMERIZING"/>
    <property type="match status" value="1"/>
</dbReference>
<keyword evidence="14" id="KW-1185">Reference proteome</keyword>
<dbReference type="GO" id="GO:0006047">
    <property type="term" value="P:UDP-N-acetylglucosamine metabolic process"/>
    <property type="evidence" value="ECO:0007669"/>
    <property type="project" value="TreeGrafter"/>
</dbReference>
<evidence type="ECO:0000313" key="13">
    <source>
        <dbReference type="EMBL" id="SDL04863.1"/>
    </source>
</evidence>
<dbReference type="STRING" id="321763.SAMN04488692_10122"/>
<evidence type="ECO:0000256" key="1">
    <source>
        <dbReference type="ARBA" id="ARBA00001031"/>
    </source>
</evidence>
<dbReference type="PANTHER" id="PTHR10937:SF0">
    <property type="entry name" value="GLUTAMINE--FRUCTOSE-6-PHOSPHATE TRANSAMINASE (ISOMERIZING)"/>
    <property type="match status" value="1"/>
</dbReference>
<proteinExistence type="inferred from homology"/>
<evidence type="ECO:0000313" key="14">
    <source>
        <dbReference type="Proteomes" id="UP000199476"/>
    </source>
</evidence>
<evidence type="ECO:0000256" key="3">
    <source>
        <dbReference type="ARBA" id="ARBA00012916"/>
    </source>
</evidence>
<dbReference type="Gene3D" id="3.60.20.10">
    <property type="entry name" value="Glutamine Phosphoribosylpyrophosphate, subunit 1, domain 1"/>
    <property type="match status" value="1"/>
</dbReference>
<dbReference type="FunFam" id="3.40.50.10490:FF:000002">
    <property type="entry name" value="Glutamine--fructose-6-phosphate aminotransferase [isomerizing]"/>
    <property type="match status" value="1"/>
</dbReference>
<organism evidence="13 14">
    <name type="scientific">Halarsenatibacter silvermanii</name>
    <dbReference type="NCBI Taxonomy" id="321763"/>
    <lineage>
        <taxon>Bacteria</taxon>
        <taxon>Bacillati</taxon>
        <taxon>Bacillota</taxon>
        <taxon>Clostridia</taxon>
        <taxon>Halanaerobiales</taxon>
        <taxon>Halarsenatibacteraceae</taxon>
        <taxon>Halarsenatibacter</taxon>
    </lineage>
</organism>
<feature type="active site" description="Nucleophile; for GATase activity" evidence="10">
    <location>
        <position position="2"/>
    </location>
</feature>
<dbReference type="InterPro" id="IPR047084">
    <property type="entry name" value="GFAT_N"/>
</dbReference>
<accession>A0A1G9GX77</accession>
<dbReference type="GO" id="GO:0046349">
    <property type="term" value="P:amino sugar biosynthetic process"/>
    <property type="evidence" value="ECO:0007669"/>
    <property type="project" value="UniProtKB-ARBA"/>
</dbReference>
<dbReference type="FunFam" id="3.40.50.10490:FF:000001">
    <property type="entry name" value="Glutamine--fructose-6-phosphate aminotransferase [isomerizing]"/>
    <property type="match status" value="1"/>
</dbReference>
<dbReference type="NCBIfam" id="TIGR01135">
    <property type="entry name" value="glmS"/>
    <property type="match status" value="1"/>
</dbReference>
<dbReference type="InterPro" id="IPR035490">
    <property type="entry name" value="GlmS/FrlB_SIS"/>
</dbReference>
<dbReference type="EMBL" id="FNGO01000001">
    <property type="protein sequence ID" value="SDL04863.1"/>
    <property type="molecule type" value="Genomic_DNA"/>
</dbReference>
<dbReference type="InterPro" id="IPR035466">
    <property type="entry name" value="GlmS/AgaS_SIS"/>
</dbReference>
<feature type="active site" description="For Fru-6P isomerization activity" evidence="10">
    <location>
        <position position="603"/>
    </location>
</feature>
<dbReference type="FunFam" id="3.60.20.10:FF:000006">
    <property type="entry name" value="Glutamine--fructose-6-phosphate aminotransferase [isomerizing]"/>
    <property type="match status" value="1"/>
</dbReference>
<dbReference type="Proteomes" id="UP000199476">
    <property type="component" value="Unassembled WGS sequence"/>
</dbReference>
<dbReference type="GO" id="GO:0006002">
    <property type="term" value="P:fructose 6-phosphate metabolic process"/>
    <property type="evidence" value="ECO:0007669"/>
    <property type="project" value="TreeGrafter"/>
</dbReference>
<evidence type="ECO:0000256" key="5">
    <source>
        <dbReference type="ARBA" id="ARBA00022490"/>
    </source>
</evidence>
<comment type="function">
    <text evidence="10">Catalyzes the first step in hexosamine metabolism, converting fructose-6P into glucosamine-6P using glutamine as a nitrogen source.</text>
</comment>
<dbReference type="NCBIfam" id="NF001484">
    <property type="entry name" value="PRK00331.1"/>
    <property type="match status" value="1"/>
</dbReference>
<protein>
    <recommendedName>
        <fullName evidence="4 10">Glutamine--fructose-6-phosphate aminotransferase [isomerizing]</fullName>
        <ecNumber evidence="3 10">2.6.1.16</ecNumber>
    </recommendedName>
    <alternativeName>
        <fullName evidence="10">D-fructose-6-phosphate amidotransferase</fullName>
    </alternativeName>
    <alternativeName>
        <fullName evidence="10">GFAT</fullName>
    </alternativeName>
    <alternativeName>
        <fullName evidence="10">Glucosamine-6-phosphate synthase</fullName>
    </alternativeName>
    <alternativeName>
        <fullName evidence="10">Hexosephosphate aminotransferase</fullName>
    </alternativeName>
    <alternativeName>
        <fullName evidence="10">L-glutamine--D-fructose-6-phosphate amidotransferase</fullName>
    </alternativeName>
</protein>
<feature type="domain" description="Glutamine amidotransferase type-2" evidence="11">
    <location>
        <begin position="2"/>
        <end position="217"/>
    </location>
</feature>
<evidence type="ECO:0000256" key="7">
    <source>
        <dbReference type="ARBA" id="ARBA00022679"/>
    </source>
</evidence>
<evidence type="ECO:0000256" key="8">
    <source>
        <dbReference type="ARBA" id="ARBA00022737"/>
    </source>
</evidence>
<dbReference type="PROSITE" id="PS51464">
    <property type="entry name" value="SIS"/>
    <property type="match status" value="2"/>
</dbReference>
<keyword evidence="5 10" id="KW-0963">Cytoplasm</keyword>
<dbReference type="InterPro" id="IPR029055">
    <property type="entry name" value="Ntn_hydrolases_N"/>
</dbReference>
<dbReference type="InterPro" id="IPR017932">
    <property type="entry name" value="GATase_2_dom"/>
</dbReference>
<dbReference type="AlphaFoldDB" id="A0A1G9GX77"/>
<dbReference type="GO" id="GO:0004360">
    <property type="term" value="F:glutamine-fructose-6-phosphate transaminase (isomerizing) activity"/>
    <property type="evidence" value="ECO:0007669"/>
    <property type="project" value="UniProtKB-UniRule"/>
</dbReference>
<dbReference type="RefSeq" id="WP_089757462.1">
    <property type="nucleotide sequence ID" value="NZ_FNGO01000001.1"/>
</dbReference>
<evidence type="ECO:0000256" key="9">
    <source>
        <dbReference type="ARBA" id="ARBA00022962"/>
    </source>
</evidence>
<dbReference type="HAMAP" id="MF_00164">
    <property type="entry name" value="GlmS"/>
    <property type="match status" value="1"/>
</dbReference>
<comment type="subunit">
    <text evidence="10">Homodimer.</text>
</comment>
<dbReference type="CDD" id="cd05009">
    <property type="entry name" value="SIS_GlmS_GlmD_2"/>
    <property type="match status" value="1"/>
</dbReference>
<comment type="catalytic activity">
    <reaction evidence="1 10">
        <text>D-fructose 6-phosphate + L-glutamine = D-glucosamine 6-phosphate + L-glutamate</text>
        <dbReference type="Rhea" id="RHEA:13237"/>
        <dbReference type="ChEBI" id="CHEBI:29985"/>
        <dbReference type="ChEBI" id="CHEBI:58359"/>
        <dbReference type="ChEBI" id="CHEBI:58725"/>
        <dbReference type="ChEBI" id="CHEBI:61527"/>
        <dbReference type="EC" id="2.6.1.16"/>
    </reaction>
</comment>
<feature type="domain" description="SIS" evidence="12">
    <location>
        <begin position="281"/>
        <end position="421"/>
    </location>
</feature>
<evidence type="ECO:0000259" key="11">
    <source>
        <dbReference type="PROSITE" id="PS51278"/>
    </source>
</evidence>
<keyword evidence="9" id="KW-0315">Glutamine amidotransferase</keyword>
<dbReference type="CDD" id="cd00714">
    <property type="entry name" value="GFAT"/>
    <property type="match status" value="1"/>
</dbReference>